<proteinExistence type="predicted"/>
<gene>
    <name evidence="2" type="ORF">AXF42_Ash015781</name>
</gene>
<sequence>MMSHGHRPLLIVLLLLLVFSGGVRTQEEDVQLWADVPIWLLNFNQLVAMSREAVDEFNRRRSLLRIPALIYCRTEEAQKQTQKNAVFYALTILAGENTCNPFTLIACRDNVRAYKAVVARMHDKRGFILQSFIYLPWYTPRYYKKCI</sequence>
<evidence type="ECO:0000313" key="3">
    <source>
        <dbReference type="Proteomes" id="UP000236161"/>
    </source>
</evidence>
<evidence type="ECO:0000256" key="1">
    <source>
        <dbReference type="SAM" id="SignalP"/>
    </source>
</evidence>
<feature type="chain" id="PRO_5014163794" description="Cystatin domain-containing protein" evidence="1">
    <location>
        <begin position="26"/>
        <end position="147"/>
    </location>
</feature>
<feature type="signal peptide" evidence="1">
    <location>
        <begin position="1"/>
        <end position="25"/>
    </location>
</feature>
<keyword evidence="1" id="KW-0732">Signal</keyword>
<accession>A0A2H9ZXI8</accession>
<organism evidence="2 3">
    <name type="scientific">Apostasia shenzhenica</name>
    <dbReference type="NCBI Taxonomy" id="1088818"/>
    <lineage>
        <taxon>Eukaryota</taxon>
        <taxon>Viridiplantae</taxon>
        <taxon>Streptophyta</taxon>
        <taxon>Embryophyta</taxon>
        <taxon>Tracheophyta</taxon>
        <taxon>Spermatophyta</taxon>
        <taxon>Magnoliopsida</taxon>
        <taxon>Liliopsida</taxon>
        <taxon>Asparagales</taxon>
        <taxon>Orchidaceae</taxon>
        <taxon>Apostasioideae</taxon>
        <taxon>Apostasia</taxon>
    </lineage>
</organism>
<dbReference type="AlphaFoldDB" id="A0A2H9ZXI8"/>
<evidence type="ECO:0008006" key="4">
    <source>
        <dbReference type="Google" id="ProtNLM"/>
    </source>
</evidence>
<evidence type="ECO:0000313" key="2">
    <source>
        <dbReference type="EMBL" id="PKA48018.1"/>
    </source>
</evidence>
<reference evidence="2 3" key="1">
    <citation type="journal article" date="2017" name="Nature">
        <title>The Apostasia genome and the evolution of orchids.</title>
        <authorList>
            <person name="Zhang G.Q."/>
            <person name="Liu K.W."/>
            <person name="Li Z."/>
            <person name="Lohaus R."/>
            <person name="Hsiao Y.Y."/>
            <person name="Niu S.C."/>
            <person name="Wang J.Y."/>
            <person name="Lin Y.C."/>
            <person name="Xu Q."/>
            <person name="Chen L.J."/>
            <person name="Yoshida K."/>
            <person name="Fujiwara S."/>
            <person name="Wang Z.W."/>
            <person name="Zhang Y.Q."/>
            <person name="Mitsuda N."/>
            <person name="Wang M."/>
            <person name="Liu G.H."/>
            <person name="Pecoraro L."/>
            <person name="Huang H.X."/>
            <person name="Xiao X.J."/>
            <person name="Lin M."/>
            <person name="Wu X.Y."/>
            <person name="Wu W.L."/>
            <person name="Chen Y.Y."/>
            <person name="Chang S.B."/>
            <person name="Sakamoto S."/>
            <person name="Ohme-Takagi M."/>
            <person name="Yagi M."/>
            <person name="Zeng S.J."/>
            <person name="Shen C.Y."/>
            <person name="Yeh C.M."/>
            <person name="Luo Y.B."/>
            <person name="Tsai W.C."/>
            <person name="Van de Peer Y."/>
            <person name="Liu Z.J."/>
        </authorList>
    </citation>
    <scope>NUCLEOTIDE SEQUENCE [LARGE SCALE GENOMIC DNA]</scope>
    <source>
        <strain evidence="3">cv. Shenzhen</strain>
        <tissue evidence="2">Stem</tissue>
    </source>
</reference>
<dbReference type="Proteomes" id="UP000236161">
    <property type="component" value="Unassembled WGS sequence"/>
</dbReference>
<name>A0A2H9ZXI8_9ASPA</name>
<keyword evidence="3" id="KW-1185">Reference proteome</keyword>
<dbReference type="EMBL" id="KZ452995">
    <property type="protein sequence ID" value="PKA48018.1"/>
    <property type="molecule type" value="Genomic_DNA"/>
</dbReference>
<protein>
    <recommendedName>
        <fullName evidence="4">Cystatin domain-containing protein</fullName>
    </recommendedName>
</protein>